<feature type="binding site" evidence="15">
    <location>
        <begin position="21"/>
        <end position="25"/>
    </location>
    <ligand>
        <name>ADP</name>
        <dbReference type="ChEBI" id="CHEBI:456216"/>
        <note>allosteric activator; ligand shared between dimeric partners</note>
    </ligand>
</feature>
<feature type="binding site" evidence="15">
    <location>
        <position position="103"/>
    </location>
    <ligand>
        <name>Mg(2+)</name>
        <dbReference type="ChEBI" id="CHEBI:18420"/>
        <note>catalytic</note>
    </ligand>
</feature>
<feature type="binding site" evidence="15">
    <location>
        <begin position="72"/>
        <end position="73"/>
    </location>
    <ligand>
        <name>ATP</name>
        <dbReference type="ChEBI" id="CHEBI:30616"/>
    </ligand>
</feature>
<feature type="binding site" description="in other chain" evidence="15">
    <location>
        <position position="223"/>
    </location>
    <ligand>
        <name>substrate</name>
        <note>ligand shared between dimeric partners</note>
    </ligand>
</feature>
<name>A0A3Q9HT34_9FIRM</name>
<protein>
    <recommendedName>
        <fullName evidence="15">ATP-dependent 6-phosphofructokinase</fullName>
        <shortName evidence="15">ATP-PFK</shortName>
        <shortName evidence="15">Phosphofructokinase</shortName>
        <ecNumber evidence="15">2.7.1.11</ecNumber>
    </recommendedName>
    <alternativeName>
        <fullName evidence="15">Phosphohexokinase</fullName>
    </alternativeName>
</protein>
<comment type="caution">
    <text evidence="15">Lacks conserved residue(s) required for the propagation of feature annotation.</text>
</comment>
<dbReference type="GO" id="GO:0006002">
    <property type="term" value="P:fructose 6-phosphate metabolic process"/>
    <property type="evidence" value="ECO:0007669"/>
    <property type="project" value="UniProtKB-UniRule"/>
</dbReference>
<comment type="subunit">
    <text evidence="15">Homotetramer.</text>
</comment>
<dbReference type="InterPro" id="IPR012003">
    <property type="entry name" value="ATP_PFK_prok-type"/>
</dbReference>
<evidence type="ECO:0000256" key="5">
    <source>
        <dbReference type="ARBA" id="ARBA00022490"/>
    </source>
</evidence>
<evidence type="ECO:0000313" key="18">
    <source>
        <dbReference type="Proteomes" id="UP000267250"/>
    </source>
</evidence>
<keyword evidence="7 15" id="KW-0808">Transferase</keyword>
<dbReference type="GO" id="GO:0046872">
    <property type="term" value="F:metal ion binding"/>
    <property type="evidence" value="ECO:0007669"/>
    <property type="project" value="UniProtKB-KW"/>
</dbReference>
<comment type="activity regulation">
    <text evidence="15">Allosterically activated by ADP and other diphosphonucleosides, and allosterically inhibited by phosphoenolpyruvate.</text>
</comment>
<dbReference type="Gene3D" id="3.40.50.450">
    <property type="match status" value="1"/>
</dbReference>
<comment type="subcellular location">
    <subcellularLocation>
        <location evidence="3 15">Cytoplasm</location>
    </subcellularLocation>
</comment>
<evidence type="ECO:0000256" key="9">
    <source>
        <dbReference type="ARBA" id="ARBA00022741"/>
    </source>
</evidence>
<feature type="binding site" description="in other chain" evidence="15">
    <location>
        <position position="212"/>
    </location>
    <ligand>
        <name>ADP</name>
        <dbReference type="ChEBI" id="CHEBI:456216"/>
        <note>allosteric activator; ligand shared between dimeric partners</note>
    </ligand>
</feature>
<keyword evidence="18" id="KW-1185">Reference proteome</keyword>
<evidence type="ECO:0000256" key="10">
    <source>
        <dbReference type="ARBA" id="ARBA00022777"/>
    </source>
</evidence>
<dbReference type="InterPro" id="IPR012828">
    <property type="entry name" value="PFKA_ATP_prok"/>
</dbReference>
<feature type="active site" description="Proton acceptor" evidence="15">
    <location>
        <position position="128"/>
    </location>
</feature>
<dbReference type="KEGG" id="aft:BBF96_15315"/>
<dbReference type="AlphaFoldDB" id="A0A3Q9HT34"/>
<dbReference type="PANTHER" id="PTHR13697:SF4">
    <property type="entry name" value="ATP-DEPENDENT 6-PHOSPHOFRUCTOKINASE"/>
    <property type="match status" value="1"/>
</dbReference>
<evidence type="ECO:0000256" key="6">
    <source>
        <dbReference type="ARBA" id="ARBA00022533"/>
    </source>
</evidence>
<comment type="function">
    <text evidence="2 15">Catalyzes the phosphorylation of D-fructose 6-phosphate to fructose 1,6-bisphosphate by ATP, the first committing step of glycolysis.</text>
</comment>
<dbReference type="PANTHER" id="PTHR13697">
    <property type="entry name" value="PHOSPHOFRUCTOKINASE"/>
    <property type="match status" value="1"/>
</dbReference>
<keyword evidence="9 15" id="KW-0547">Nucleotide-binding</keyword>
<dbReference type="InterPro" id="IPR022953">
    <property type="entry name" value="ATP_PFK"/>
</dbReference>
<feature type="binding site" description="in other chain" evidence="15">
    <location>
        <begin position="170"/>
        <end position="172"/>
    </location>
    <ligand>
        <name>substrate</name>
        <note>ligand shared between dimeric partners</note>
    </ligand>
</feature>
<evidence type="ECO:0000256" key="14">
    <source>
        <dbReference type="ARBA" id="ARBA00048070"/>
    </source>
</evidence>
<keyword evidence="13 15" id="KW-0324">Glycolysis</keyword>
<evidence type="ECO:0000256" key="11">
    <source>
        <dbReference type="ARBA" id="ARBA00022840"/>
    </source>
</evidence>
<evidence type="ECO:0000256" key="7">
    <source>
        <dbReference type="ARBA" id="ARBA00022679"/>
    </source>
</evidence>
<keyword evidence="10 15" id="KW-0418">Kinase</keyword>
<dbReference type="PRINTS" id="PR00476">
    <property type="entry name" value="PHFRCTKINASE"/>
</dbReference>
<evidence type="ECO:0000259" key="16">
    <source>
        <dbReference type="Pfam" id="PF00365"/>
    </source>
</evidence>
<dbReference type="HAMAP" id="MF_00339">
    <property type="entry name" value="Phosphofructokinase_I_B1"/>
    <property type="match status" value="1"/>
</dbReference>
<dbReference type="NCBIfam" id="NF002872">
    <property type="entry name" value="PRK03202.1"/>
    <property type="match status" value="1"/>
</dbReference>
<comment type="similarity">
    <text evidence="15">Belongs to the phosphofructokinase type A (PFKA) family. ATP-dependent PFK group I subfamily. Prokaryotic clade 'B1' sub-subfamily.</text>
</comment>
<evidence type="ECO:0000256" key="4">
    <source>
        <dbReference type="ARBA" id="ARBA00004679"/>
    </source>
</evidence>
<dbReference type="EMBL" id="CP016379">
    <property type="protein sequence ID" value="AZR74958.1"/>
    <property type="molecule type" value="Genomic_DNA"/>
</dbReference>
<feature type="binding site" evidence="15">
    <location>
        <position position="163"/>
    </location>
    <ligand>
        <name>substrate</name>
        <note>ligand shared between dimeric partners</note>
    </ligand>
</feature>
<evidence type="ECO:0000256" key="2">
    <source>
        <dbReference type="ARBA" id="ARBA00002659"/>
    </source>
</evidence>
<dbReference type="GO" id="GO:0005945">
    <property type="term" value="C:6-phosphofructokinase complex"/>
    <property type="evidence" value="ECO:0007669"/>
    <property type="project" value="TreeGrafter"/>
</dbReference>
<organism evidence="17 18">
    <name type="scientific">Anoxybacter fermentans</name>
    <dbReference type="NCBI Taxonomy" id="1323375"/>
    <lineage>
        <taxon>Bacteria</taxon>
        <taxon>Bacillati</taxon>
        <taxon>Bacillota</taxon>
        <taxon>Clostridia</taxon>
        <taxon>Halanaerobiales</taxon>
        <taxon>Anoxybacter</taxon>
    </lineage>
</organism>
<dbReference type="GO" id="GO:0042802">
    <property type="term" value="F:identical protein binding"/>
    <property type="evidence" value="ECO:0007669"/>
    <property type="project" value="TreeGrafter"/>
</dbReference>
<comment type="cofactor">
    <cofactor evidence="1 15">
        <name>Mg(2+)</name>
        <dbReference type="ChEBI" id="CHEBI:18420"/>
    </cofactor>
</comment>
<gene>
    <name evidence="15" type="primary">pfkA</name>
    <name evidence="17" type="ORF">BBF96_15315</name>
</gene>
<dbReference type="Proteomes" id="UP000267250">
    <property type="component" value="Chromosome"/>
</dbReference>
<accession>A0A3Q9HT34</accession>
<keyword evidence="12 15" id="KW-0460">Magnesium</keyword>
<feature type="binding site" description="in other chain" evidence="15">
    <location>
        <begin position="262"/>
        <end position="265"/>
    </location>
    <ligand>
        <name>substrate</name>
        <note>ligand shared between dimeric partners</note>
    </ligand>
</feature>
<dbReference type="RefSeq" id="WP_127017986.1">
    <property type="nucleotide sequence ID" value="NZ_CP016379.1"/>
</dbReference>
<dbReference type="PIRSF" id="PIRSF000532">
    <property type="entry name" value="ATP_PFK_prok"/>
    <property type="match status" value="1"/>
</dbReference>
<feature type="domain" description="Phosphofructokinase" evidence="16">
    <location>
        <begin position="3"/>
        <end position="288"/>
    </location>
</feature>
<proteinExistence type="inferred from homology"/>
<dbReference type="Pfam" id="PF00365">
    <property type="entry name" value="PFK"/>
    <property type="match status" value="1"/>
</dbReference>
<dbReference type="OrthoDB" id="9802503at2"/>
<comment type="catalytic activity">
    <reaction evidence="14 15">
        <text>beta-D-fructose 6-phosphate + ATP = beta-D-fructose 1,6-bisphosphate + ADP + H(+)</text>
        <dbReference type="Rhea" id="RHEA:16109"/>
        <dbReference type="ChEBI" id="CHEBI:15378"/>
        <dbReference type="ChEBI" id="CHEBI:30616"/>
        <dbReference type="ChEBI" id="CHEBI:32966"/>
        <dbReference type="ChEBI" id="CHEBI:57634"/>
        <dbReference type="ChEBI" id="CHEBI:456216"/>
        <dbReference type="EC" id="2.7.1.11"/>
    </reaction>
</comment>
<keyword evidence="5 15" id="KW-0963">Cytoplasm</keyword>
<feature type="binding site" evidence="15">
    <location>
        <position position="256"/>
    </location>
    <ligand>
        <name>substrate</name>
        <note>ligand shared between dimeric partners</note>
    </ligand>
</feature>
<evidence type="ECO:0000256" key="1">
    <source>
        <dbReference type="ARBA" id="ARBA00001946"/>
    </source>
</evidence>
<dbReference type="GO" id="GO:0070095">
    <property type="term" value="F:fructose-6-phosphate binding"/>
    <property type="evidence" value="ECO:0007669"/>
    <property type="project" value="TreeGrafter"/>
</dbReference>
<dbReference type="GO" id="GO:0030388">
    <property type="term" value="P:fructose 1,6-bisphosphate metabolic process"/>
    <property type="evidence" value="ECO:0007669"/>
    <property type="project" value="TreeGrafter"/>
</dbReference>
<dbReference type="InterPro" id="IPR035966">
    <property type="entry name" value="PKF_sf"/>
</dbReference>
<evidence type="ECO:0000256" key="12">
    <source>
        <dbReference type="ARBA" id="ARBA00022842"/>
    </source>
</evidence>
<dbReference type="NCBIfam" id="TIGR02482">
    <property type="entry name" value="PFKA_ATP"/>
    <property type="match status" value="1"/>
</dbReference>
<dbReference type="GO" id="GO:0005524">
    <property type="term" value="F:ATP binding"/>
    <property type="evidence" value="ECO:0007669"/>
    <property type="project" value="UniProtKB-UniRule"/>
</dbReference>
<dbReference type="GO" id="GO:0003872">
    <property type="term" value="F:6-phosphofructokinase activity"/>
    <property type="evidence" value="ECO:0007669"/>
    <property type="project" value="UniProtKB-UniRule"/>
</dbReference>
<evidence type="ECO:0000256" key="8">
    <source>
        <dbReference type="ARBA" id="ARBA00022723"/>
    </source>
</evidence>
<dbReference type="UniPathway" id="UPA00109">
    <property type="reaction ID" value="UER00182"/>
</dbReference>
<dbReference type="Gene3D" id="3.40.50.460">
    <property type="entry name" value="Phosphofructokinase domain"/>
    <property type="match status" value="1"/>
</dbReference>
<reference evidence="17 18" key="1">
    <citation type="submission" date="2016-07" db="EMBL/GenBank/DDBJ databases">
        <title>Genome and transcriptome analysis of iron-reducing fermentative bacteria Anoxybacter fermentans.</title>
        <authorList>
            <person name="Zeng X."/>
            <person name="Shao Z."/>
        </authorList>
    </citation>
    <scope>NUCLEOTIDE SEQUENCE [LARGE SCALE GENOMIC DNA]</scope>
    <source>
        <strain evidence="17 18">DY22613</strain>
    </source>
</reference>
<comment type="pathway">
    <text evidence="4 15">Carbohydrate degradation; glycolysis; D-glyceraldehyde 3-phosphate and glycerone phosphate from D-glucose: step 3/4.</text>
</comment>
<dbReference type="SUPFAM" id="SSF53784">
    <property type="entry name" value="Phosphofructokinase"/>
    <property type="match status" value="1"/>
</dbReference>
<dbReference type="EC" id="2.7.1.11" evidence="15"/>
<dbReference type="FunFam" id="3.40.50.460:FF:000002">
    <property type="entry name" value="ATP-dependent 6-phosphofructokinase"/>
    <property type="match status" value="1"/>
</dbReference>
<dbReference type="InterPro" id="IPR015912">
    <property type="entry name" value="Phosphofructokinase_CS"/>
</dbReference>
<dbReference type="GO" id="GO:0016208">
    <property type="term" value="F:AMP binding"/>
    <property type="evidence" value="ECO:0007669"/>
    <property type="project" value="TreeGrafter"/>
</dbReference>
<dbReference type="PROSITE" id="PS00433">
    <property type="entry name" value="PHOSPHOFRUCTOKINASE"/>
    <property type="match status" value="1"/>
</dbReference>
<dbReference type="GO" id="GO:0061621">
    <property type="term" value="P:canonical glycolysis"/>
    <property type="evidence" value="ECO:0007669"/>
    <property type="project" value="TreeGrafter"/>
</dbReference>
<feature type="binding site" evidence="15">
    <location>
        <position position="11"/>
    </location>
    <ligand>
        <name>ATP</name>
        <dbReference type="ChEBI" id="CHEBI:30616"/>
    </ligand>
</feature>
<dbReference type="FunFam" id="3.40.50.450:FF:000001">
    <property type="entry name" value="ATP-dependent 6-phosphofructokinase"/>
    <property type="match status" value="1"/>
</dbReference>
<feature type="binding site" description="in other chain" evidence="15">
    <location>
        <begin position="126"/>
        <end position="128"/>
    </location>
    <ligand>
        <name>substrate</name>
        <note>ligand shared between dimeric partners</note>
    </ligand>
</feature>
<evidence type="ECO:0000256" key="15">
    <source>
        <dbReference type="HAMAP-Rule" id="MF_00339"/>
    </source>
</evidence>
<keyword evidence="8 15" id="KW-0479">Metal-binding</keyword>
<sequence>MKKIGVLTSGGDSPGMNAAIRAVVRTAIFHELEVVGIRHGYAGLMNGDFLPMDRSSVADIIHRGGTILLSARSEEFKTLEGRKKAYQKLQDEGIEGLVVIGGDGSFRGAKKLAEEFDFPVIGVPATIDNDIPCTDYSIGFDTAMNTVIDAINKIRDTATSHERTFVVETMGRHAGFLTLMSGLAGGAESILIPEMPFDIDDVIEKLKHGYARGKLHSIILVAEGIGDDFKTNRDINESKAFAIGKIIQEKTGFETRVIILGHLQRGGSPTALDRILASRLGAKAVELLLAGEKGKMVGIIHDEVKAFDIEYALNQKKELNEDIYHLAHILSL</sequence>
<dbReference type="InterPro" id="IPR000023">
    <property type="entry name" value="Phosphofructokinase_dom"/>
</dbReference>
<feature type="binding site" description="in other chain" evidence="15">
    <location>
        <position position="155"/>
    </location>
    <ligand>
        <name>ADP</name>
        <dbReference type="ChEBI" id="CHEBI:456216"/>
        <note>allosteric activator; ligand shared between dimeric partners</note>
    </ligand>
</feature>
<evidence type="ECO:0000256" key="3">
    <source>
        <dbReference type="ARBA" id="ARBA00004496"/>
    </source>
</evidence>
<feature type="binding site" description="in other chain" evidence="15">
    <location>
        <begin position="186"/>
        <end position="188"/>
    </location>
    <ligand>
        <name>ADP</name>
        <dbReference type="ChEBI" id="CHEBI:456216"/>
        <note>allosteric activator; ligand shared between dimeric partners</note>
    </ligand>
</feature>
<keyword evidence="11 15" id="KW-0067">ATP-binding</keyword>
<feature type="binding site" description="in other chain" evidence="15">
    <location>
        <begin position="214"/>
        <end position="216"/>
    </location>
    <ligand>
        <name>ADP</name>
        <dbReference type="ChEBI" id="CHEBI:456216"/>
        <note>allosteric activator; ligand shared between dimeric partners</note>
    </ligand>
</feature>
<feature type="binding site" evidence="15">
    <location>
        <begin position="102"/>
        <end position="105"/>
    </location>
    <ligand>
        <name>ATP</name>
        <dbReference type="ChEBI" id="CHEBI:30616"/>
    </ligand>
</feature>
<dbReference type="GO" id="GO:0048029">
    <property type="term" value="F:monosaccharide binding"/>
    <property type="evidence" value="ECO:0007669"/>
    <property type="project" value="TreeGrafter"/>
</dbReference>
<evidence type="ECO:0000313" key="17">
    <source>
        <dbReference type="EMBL" id="AZR74958.1"/>
    </source>
</evidence>
<evidence type="ECO:0000256" key="13">
    <source>
        <dbReference type="ARBA" id="ARBA00023152"/>
    </source>
</evidence>
<keyword evidence="6 15" id="KW-0021">Allosteric enzyme</keyword>